<comment type="caution">
    <text evidence="1">The sequence shown here is derived from an EMBL/GenBank/DDBJ whole genome shotgun (WGS) entry which is preliminary data.</text>
</comment>
<accession>A0ACC0VX68</accession>
<organism evidence="1 2">
    <name type="scientific">Peronosclerospora sorghi</name>
    <dbReference type="NCBI Taxonomy" id="230839"/>
    <lineage>
        <taxon>Eukaryota</taxon>
        <taxon>Sar</taxon>
        <taxon>Stramenopiles</taxon>
        <taxon>Oomycota</taxon>
        <taxon>Peronosporomycetes</taxon>
        <taxon>Peronosporales</taxon>
        <taxon>Peronosporaceae</taxon>
        <taxon>Peronosclerospora</taxon>
    </lineage>
</organism>
<evidence type="ECO:0000313" key="2">
    <source>
        <dbReference type="Proteomes" id="UP001163321"/>
    </source>
</evidence>
<reference evidence="1 2" key="1">
    <citation type="journal article" date="2022" name="bioRxiv">
        <title>The genome of the oomycete Peronosclerospora sorghi, a cosmopolitan pathogen of maize and sorghum, is inflated with dispersed pseudogenes.</title>
        <authorList>
            <person name="Fletcher K."/>
            <person name="Martin F."/>
            <person name="Isakeit T."/>
            <person name="Cavanaugh K."/>
            <person name="Magill C."/>
            <person name="Michelmore R."/>
        </authorList>
    </citation>
    <scope>NUCLEOTIDE SEQUENCE [LARGE SCALE GENOMIC DNA]</scope>
    <source>
        <strain evidence="1">P6</strain>
    </source>
</reference>
<dbReference type="EMBL" id="CM047585">
    <property type="protein sequence ID" value="KAI9910520.1"/>
    <property type="molecule type" value="Genomic_DNA"/>
</dbReference>
<gene>
    <name evidence="1" type="ORF">PsorP6_010336</name>
</gene>
<protein>
    <submittedName>
        <fullName evidence="1">Uncharacterized protein</fullName>
    </submittedName>
</protein>
<name>A0ACC0VX68_9STRA</name>
<dbReference type="Proteomes" id="UP001163321">
    <property type="component" value="Chromosome 6"/>
</dbReference>
<sequence>MPGASTQPHPPPSLTRNKTTTASVGLQLLSPTLQQSIQKTKSTPNVLSSGHAADYCDWSTTPPVHESPIEPAPGSSSDDDEGGHRRGGRPRHVEREADAKHKDKRADEAMAFNFDGFTLAAVREREQRVEPDATEVSGLSSSQASYANSLDMEQHALDETGAPSSFDEAELSLKPLSRSLASVVTTTTTEDLEHSRRQRHFSFNKQIERASITGRTPSEYTTRNTFQLSTPALSSTGFHASHGKKHHHDVSSVTMRGWLQKRKGVVLKRWKVFFCLLKSDDSLCLFSSEDTVHGRLVHHYQVLKAVLSDKKDSFYIIGVDLDGAPRREEFRTIIAFEWTRWFQALSKYFDNTCMYQAMERKRANSILPGSTTASDAAHRSYDSRTHGWSGSSQHTNYKTSSRSMDGDAQLSYSSISEVSGVSSSTHKDDGTPSTFHRTTPSSCRVDRGM</sequence>
<proteinExistence type="predicted"/>
<keyword evidence="2" id="KW-1185">Reference proteome</keyword>
<evidence type="ECO:0000313" key="1">
    <source>
        <dbReference type="EMBL" id="KAI9910520.1"/>
    </source>
</evidence>